<dbReference type="SUPFAM" id="SSF103647">
    <property type="entry name" value="TSP type-3 repeat"/>
    <property type="match status" value="1"/>
</dbReference>
<reference evidence="7 8" key="1">
    <citation type="journal article" date="2015" name="Nature">
        <title>rRNA introns, odd ribosomes, and small enigmatic genomes across a large radiation of phyla.</title>
        <authorList>
            <person name="Brown C.T."/>
            <person name="Hug L.A."/>
            <person name="Thomas B.C."/>
            <person name="Sharon I."/>
            <person name="Castelle C.J."/>
            <person name="Singh A."/>
            <person name="Wilkins M.J."/>
            <person name="Williams K.H."/>
            <person name="Banfield J.F."/>
        </authorList>
    </citation>
    <scope>NUCLEOTIDE SEQUENCE [LARGE SCALE GENOMIC DNA]</scope>
</reference>
<dbReference type="EMBL" id="LBUU01000008">
    <property type="protein sequence ID" value="KKQ69922.1"/>
    <property type="molecule type" value="Genomic_DNA"/>
</dbReference>
<dbReference type="InterPro" id="IPR053180">
    <property type="entry name" value="Ca-binding_acidic-repeat"/>
</dbReference>
<evidence type="ECO:0000256" key="4">
    <source>
        <dbReference type="ARBA" id="ARBA00022837"/>
    </source>
</evidence>
<comment type="subcellular location">
    <subcellularLocation>
        <location evidence="1">Secreted</location>
    </subcellularLocation>
</comment>
<dbReference type="GO" id="GO:0005509">
    <property type="term" value="F:calcium ion binding"/>
    <property type="evidence" value="ECO:0007669"/>
    <property type="project" value="InterPro"/>
</dbReference>
<dbReference type="PANTHER" id="PTHR37467:SF1">
    <property type="entry name" value="EXPORTED CALCIUM-BINDING GLYCOPROTEIN"/>
    <property type="match status" value="1"/>
</dbReference>
<evidence type="ECO:0000313" key="8">
    <source>
        <dbReference type="Proteomes" id="UP000034022"/>
    </source>
</evidence>
<comment type="caution">
    <text evidence="7">The sequence shown here is derived from an EMBL/GenBank/DDBJ whole genome shotgun (WGS) entry which is preliminary data.</text>
</comment>
<dbReference type="Pfam" id="PF18884">
    <property type="entry name" value="TSP3_bac"/>
    <property type="match status" value="3"/>
</dbReference>
<keyword evidence="2" id="KW-0964">Secreted</keyword>
<dbReference type="InterPro" id="IPR028974">
    <property type="entry name" value="TSP_type-3_rpt"/>
</dbReference>
<sequence length="257" mass="28241">MFDDLQNEKQASPVNPNPILGLPQVGPVVKNELPKESLEDIFAETEKKEKPPVFQKKPEIDFDSTDSAEKNQPSHQKIFFLVFLVLALLLIGVGSVWGYRYIITRLDDGSVKNIEPEASTPVVDNSQDNAPVQKNDTAVEPTNNITNETNNMDEDNQMPVDIETVPEENAGIADIIPNEDSLDSDGDGLTDAEEWQIGTAVDNVDTDNDGLFDREEVKVYKTNPKIADSDGDGYSDGDEVKGGYNPLGSGKLFEVNQ</sequence>
<feature type="region of interest" description="Disordered" evidence="5">
    <location>
        <begin position="40"/>
        <end position="69"/>
    </location>
</feature>
<evidence type="ECO:0000256" key="6">
    <source>
        <dbReference type="SAM" id="Phobius"/>
    </source>
</evidence>
<evidence type="ECO:0000256" key="3">
    <source>
        <dbReference type="ARBA" id="ARBA00022729"/>
    </source>
</evidence>
<organism evidence="7 8">
    <name type="scientific">Candidatus Falkowbacteria bacterium GW2011_GWE1_38_31</name>
    <dbReference type="NCBI Taxonomy" id="1618638"/>
    <lineage>
        <taxon>Bacteria</taxon>
        <taxon>Candidatus Falkowiibacteriota</taxon>
    </lineage>
</organism>
<dbReference type="PANTHER" id="PTHR37467">
    <property type="entry name" value="EXPORTED CALCIUM-BINDING GLYCOPROTEIN-RELATED"/>
    <property type="match status" value="1"/>
</dbReference>
<dbReference type="AlphaFoldDB" id="A0A0G0JTF3"/>
<evidence type="ECO:0000256" key="1">
    <source>
        <dbReference type="ARBA" id="ARBA00004613"/>
    </source>
</evidence>
<dbReference type="Gene3D" id="4.10.1080.10">
    <property type="entry name" value="TSP type-3 repeat"/>
    <property type="match status" value="1"/>
</dbReference>
<feature type="region of interest" description="Disordered" evidence="5">
    <location>
        <begin position="1"/>
        <end position="25"/>
    </location>
</feature>
<gene>
    <name evidence="7" type="ORF">US91_C0008G0042</name>
</gene>
<keyword evidence="6" id="KW-1133">Transmembrane helix</keyword>
<feature type="region of interest" description="Disordered" evidence="5">
    <location>
        <begin position="223"/>
        <end position="257"/>
    </location>
</feature>
<evidence type="ECO:0000313" key="7">
    <source>
        <dbReference type="EMBL" id="KKQ69922.1"/>
    </source>
</evidence>
<dbReference type="InterPro" id="IPR059100">
    <property type="entry name" value="TSP3_bac"/>
</dbReference>
<keyword evidence="6" id="KW-0812">Transmembrane</keyword>
<evidence type="ECO:0000256" key="2">
    <source>
        <dbReference type="ARBA" id="ARBA00022525"/>
    </source>
</evidence>
<accession>A0A0G0JTF3</accession>
<feature type="compositionally biased region" description="Basic and acidic residues" evidence="5">
    <location>
        <begin position="40"/>
        <end position="60"/>
    </location>
</feature>
<protein>
    <submittedName>
        <fullName evidence="7">S-layer domain-containing protein</fullName>
    </submittedName>
</protein>
<feature type="transmembrane region" description="Helical" evidence="6">
    <location>
        <begin position="78"/>
        <end position="99"/>
    </location>
</feature>
<keyword evidence="3" id="KW-0732">Signal</keyword>
<proteinExistence type="predicted"/>
<keyword evidence="4" id="KW-0106">Calcium</keyword>
<name>A0A0G0JTF3_9BACT</name>
<dbReference type="Proteomes" id="UP000034022">
    <property type="component" value="Unassembled WGS sequence"/>
</dbReference>
<evidence type="ECO:0000256" key="5">
    <source>
        <dbReference type="SAM" id="MobiDB-lite"/>
    </source>
</evidence>
<feature type="region of interest" description="Disordered" evidence="5">
    <location>
        <begin position="118"/>
        <end position="156"/>
    </location>
</feature>
<feature type="compositionally biased region" description="Polar residues" evidence="5">
    <location>
        <begin position="122"/>
        <end position="136"/>
    </location>
</feature>
<keyword evidence="6" id="KW-0472">Membrane</keyword>